<accession>A0AAV0XV57</accession>
<comment type="caution">
    <text evidence="2">The sequence shown here is derived from an EMBL/GenBank/DDBJ whole genome shotgun (WGS) entry which is preliminary data.</text>
</comment>
<feature type="region of interest" description="Disordered" evidence="1">
    <location>
        <begin position="291"/>
        <end position="369"/>
    </location>
</feature>
<protein>
    <submittedName>
        <fullName evidence="2">Uncharacterized protein</fullName>
    </submittedName>
</protein>
<dbReference type="EMBL" id="CARXXK010000893">
    <property type="protein sequence ID" value="CAI6371307.1"/>
    <property type="molecule type" value="Genomic_DNA"/>
</dbReference>
<keyword evidence="3" id="KW-1185">Reference proteome</keyword>
<dbReference type="Proteomes" id="UP001160148">
    <property type="component" value="Unassembled WGS sequence"/>
</dbReference>
<feature type="compositionally biased region" description="Polar residues" evidence="1">
    <location>
        <begin position="10"/>
        <end position="20"/>
    </location>
</feature>
<evidence type="ECO:0000256" key="1">
    <source>
        <dbReference type="SAM" id="MobiDB-lite"/>
    </source>
</evidence>
<sequence length="369" mass="40401">MNTDLKYITPSDNPVNPANSPSAEAWTHGFWGGPSVFVNRSELCSLADVPSGRTQTDAPSGKNLTYANDPNLTIIDDAGYVLSARSTLRLKVGGDNEDKNGECGSSFNTPTFQGKRRKLAEDDLSPDPSGSLSTHALDIEKYSDEVSTQIIDSRAILEDMIKETKVARRWVSTIGLQLDEILVSNNRLARTSYRFLGMWEEQRSELRAFQEHINDLHSDMGALKERYSQCQADRDSAKAELVALRASGSSAPQPLSTPTRLIPPPVEYIDIDDDTIMVVSPSGLSYAAAAARPTMSPSYSRKERKKQDDFPVLKTPLAPRKSAKDRLGTKKPPKTTAKRLATIKARDRSARTGPRFEVTTGGRGMAGPS</sequence>
<feature type="region of interest" description="Disordered" evidence="1">
    <location>
        <begin position="1"/>
        <end position="20"/>
    </location>
</feature>
<evidence type="ECO:0000313" key="2">
    <source>
        <dbReference type="EMBL" id="CAI6371307.1"/>
    </source>
</evidence>
<gene>
    <name evidence="2" type="ORF">MEUPH1_LOCUS25326</name>
</gene>
<proteinExistence type="predicted"/>
<name>A0AAV0XV57_9HEMI</name>
<feature type="compositionally biased region" description="Polar residues" evidence="1">
    <location>
        <begin position="103"/>
        <end position="112"/>
    </location>
</feature>
<evidence type="ECO:0000313" key="3">
    <source>
        <dbReference type="Proteomes" id="UP001160148"/>
    </source>
</evidence>
<feature type="region of interest" description="Disordered" evidence="1">
    <location>
        <begin position="94"/>
        <end position="135"/>
    </location>
</feature>
<dbReference type="AlphaFoldDB" id="A0AAV0XV57"/>
<reference evidence="2 3" key="1">
    <citation type="submission" date="2023-01" db="EMBL/GenBank/DDBJ databases">
        <authorList>
            <person name="Whitehead M."/>
        </authorList>
    </citation>
    <scope>NUCLEOTIDE SEQUENCE [LARGE SCALE GENOMIC DNA]</scope>
</reference>
<organism evidence="2 3">
    <name type="scientific">Macrosiphum euphorbiae</name>
    <name type="common">potato aphid</name>
    <dbReference type="NCBI Taxonomy" id="13131"/>
    <lineage>
        <taxon>Eukaryota</taxon>
        <taxon>Metazoa</taxon>
        <taxon>Ecdysozoa</taxon>
        <taxon>Arthropoda</taxon>
        <taxon>Hexapoda</taxon>
        <taxon>Insecta</taxon>
        <taxon>Pterygota</taxon>
        <taxon>Neoptera</taxon>
        <taxon>Paraneoptera</taxon>
        <taxon>Hemiptera</taxon>
        <taxon>Sternorrhyncha</taxon>
        <taxon>Aphidomorpha</taxon>
        <taxon>Aphidoidea</taxon>
        <taxon>Aphididae</taxon>
        <taxon>Macrosiphini</taxon>
        <taxon>Macrosiphum</taxon>
    </lineage>
</organism>